<organism evidence="1 2">
    <name type="scientific">Elysia marginata</name>
    <dbReference type="NCBI Taxonomy" id="1093978"/>
    <lineage>
        <taxon>Eukaryota</taxon>
        <taxon>Metazoa</taxon>
        <taxon>Spiralia</taxon>
        <taxon>Lophotrochozoa</taxon>
        <taxon>Mollusca</taxon>
        <taxon>Gastropoda</taxon>
        <taxon>Heterobranchia</taxon>
        <taxon>Euthyneura</taxon>
        <taxon>Panpulmonata</taxon>
        <taxon>Sacoglossa</taxon>
        <taxon>Placobranchoidea</taxon>
        <taxon>Plakobranchidae</taxon>
        <taxon>Elysia</taxon>
    </lineage>
</organism>
<keyword evidence="2" id="KW-1185">Reference proteome</keyword>
<gene>
    <name evidence="1" type="ORF">ElyMa_003600200</name>
</gene>
<evidence type="ECO:0000313" key="2">
    <source>
        <dbReference type="Proteomes" id="UP000762676"/>
    </source>
</evidence>
<dbReference type="AlphaFoldDB" id="A0AAV4ER13"/>
<proteinExistence type="predicted"/>
<sequence length="59" mass="6338">MGDRGRASTAGHVTDWGQLEGYYGWTGNRVGTGERLVVVRLDRLLNGDRGKASSSTDGQ</sequence>
<evidence type="ECO:0000313" key="1">
    <source>
        <dbReference type="EMBL" id="GFR63257.1"/>
    </source>
</evidence>
<dbReference type="EMBL" id="BMAT01007392">
    <property type="protein sequence ID" value="GFR63257.1"/>
    <property type="molecule type" value="Genomic_DNA"/>
</dbReference>
<feature type="non-terminal residue" evidence="1">
    <location>
        <position position="59"/>
    </location>
</feature>
<comment type="caution">
    <text evidence="1">The sequence shown here is derived from an EMBL/GenBank/DDBJ whole genome shotgun (WGS) entry which is preliminary data.</text>
</comment>
<reference evidence="1 2" key="1">
    <citation type="journal article" date="2021" name="Elife">
        <title>Chloroplast acquisition without the gene transfer in kleptoplastic sea slugs, Plakobranchus ocellatus.</title>
        <authorList>
            <person name="Maeda T."/>
            <person name="Takahashi S."/>
            <person name="Yoshida T."/>
            <person name="Shimamura S."/>
            <person name="Takaki Y."/>
            <person name="Nagai Y."/>
            <person name="Toyoda A."/>
            <person name="Suzuki Y."/>
            <person name="Arimoto A."/>
            <person name="Ishii H."/>
            <person name="Satoh N."/>
            <person name="Nishiyama T."/>
            <person name="Hasebe M."/>
            <person name="Maruyama T."/>
            <person name="Minagawa J."/>
            <person name="Obokata J."/>
            <person name="Shigenobu S."/>
        </authorList>
    </citation>
    <scope>NUCLEOTIDE SEQUENCE [LARGE SCALE GENOMIC DNA]</scope>
</reference>
<name>A0AAV4ER13_9GAST</name>
<dbReference type="Proteomes" id="UP000762676">
    <property type="component" value="Unassembled WGS sequence"/>
</dbReference>
<protein>
    <submittedName>
        <fullName evidence="1">Uncharacterized protein</fullName>
    </submittedName>
</protein>
<accession>A0AAV4ER13</accession>